<dbReference type="InterPro" id="IPR041470">
    <property type="entry name" value="GCP_N"/>
</dbReference>
<dbReference type="Pfam" id="PF17681">
    <property type="entry name" value="GCP_N_terminal"/>
    <property type="match status" value="1"/>
</dbReference>
<organism evidence="4">
    <name type="scientific">Lygus hesperus</name>
    <name type="common">Western plant bug</name>
    <dbReference type="NCBI Taxonomy" id="30085"/>
    <lineage>
        <taxon>Eukaryota</taxon>
        <taxon>Metazoa</taxon>
        <taxon>Ecdysozoa</taxon>
        <taxon>Arthropoda</taxon>
        <taxon>Hexapoda</taxon>
        <taxon>Insecta</taxon>
        <taxon>Pterygota</taxon>
        <taxon>Neoptera</taxon>
        <taxon>Paraneoptera</taxon>
        <taxon>Hemiptera</taxon>
        <taxon>Heteroptera</taxon>
        <taxon>Panheteroptera</taxon>
        <taxon>Cimicomorpha</taxon>
        <taxon>Miridae</taxon>
        <taxon>Mirini</taxon>
        <taxon>Lygus</taxon>
    </lineage>
</organism>
<evidence type="ECO:0000313" key="3">
    <source>
        <dbReference type="EMBL" id="JAG34407.1"/>
    </source>
</evidence>
<feature type="non-terminal residue" evidence="4">
    <location>
        <position position="1"/>
    </location>
</feature>
<reference evidence="4" key="2">
    <citation type="submission" date="2014-07" db="EMBL/GenBank/DDBJ databases">
        <authorList>
            <person name="Hull J."/>
        </authorList>
    </citation>
    <scope>NUCLEOTIDE SEQUENCE</scope>
</reference>
<accession>A0A0A9YS09</accession>
<dbReference type="EMBL" id="GBHO01009193">
    <property type="protein sequence ID" value="JAG34411.1"/>
    <property type="molecule type" value="Transcribed_RNA"/>
</dbReference>
<keyword evidence="1" id="KW-0493">Microtubule</keyword>
<evidence type="ECO:0000256" key="1">
    <source>
        <dbReference type="ARBA" id="ARBA00022701"/>
    </source>
</evidence>
<gene>
    <name evidence="4" type="primary">spc98_4</name>
    <name evidence="3" type="synonym">spc98_1</name>
    <name evidence="3" type="ORF">CM83_65998</name>
    <name evidence="4" type="ORF">CM83_66003</name>
</gene>
<dbReference type="EMBL" id="GBHO01009197">
    <property type="protein sequence ID" value="JAG34407.1"/>
    <property type="molecule type" value="Transcribed_RNA"/>
</dbReference>
<reference evidence="4" key="1">
    <citation type="journal article" date="2014" name="PLoS ONE">
        <title>Transcriptome-Based Identification of ABC Transporters in the Western Tarnished Plant Bug Lygus hesperus.</title>
        <authorList>
            <person name="Hull J.J."/>
            <person name="Chaney K."/>
            <person name="Geib S.M."/>
            <person name="Fabrick J.A."/>
            <person name="Brent C.S."/>
            <person name="Walsh D."/>
            <person name="Lavine L.C."/>
        </authorList>
    </citation>
    <scope>NUCLEOTIDE SEQUENCE</scope>
</reference>
<proteinExistence type="predicted"/>
<dbReference type="AlphaFoldDB" id="A0A0A9YS09"/>
<name>A0A0A9YS09_LYGHE</name>
<evidence type="ECO:0000259" key="2">
    <source>
        <dbReference type="Pfam" id="PF17681"/>
    </source>
</evidence>
<evidence type="ECO:0000313" key="4">
    <source>
        <dbReference type="EMBL" id="JAG34411.1"/>
    </source>
</evidence>
<dbReference type="GO" id="GO:0005874">
    <property type="term" value="C:microtubule"/>
    <property type="evidence" value="ECO:0007669"/>
    <property type="project" value="UniProtKB-KW"/>
</dbReference>
<protein>
    <submittedName>
        <fullName evidence="4">Spindle pole body component 98</fullName>
    </submittedName>
</protein>
<feature type="domain" description="Gamma tubulin complex component protein N-terminal" evidence="2">
    <location>
        <begin position="33"/>
        <end position="180"/>
    </location>
</feature>
<sequence>RIMSHSRSVGFRPQSPCWQQPNCVRHASHPNVLQELLHCFQGVDGSIITFDKDAGFKIRNDVCFEQSHIIYQLLELGFLFHCVKKLLESQQKCMVSKGLAAVVQAKLNSYYMHIADLQTRTHDRFTEGGVDLVILTQVLPWAREKMLLLQFMITNLEETANLVGGAVLNPILKHLPHGTRICAKTSWSYSIVRAFRYTK</sequence>